<dbReference type="Pfam" id="PF12850">
    <property type="entry name" value="Metallophos_2"/>
    <property type="match status" value="1"/>
</dbReference>
<sequence>MTESGRVGAEPEAKRIDIISDTHGHLSPALLEQLEGADLIIHAGDITSEMDWEHLCTIAPIRGVLGNNDYYRDYGPEVQRLALFTYEGLRFAVAHYREDLPVDDVDVAVCGHTHRSRVLEMGGCLVVNPGSATFPRGSRGATMARMMVSAGEVLSLKIIDLE</sequence>
<reference evidence="5" key="1">
    <citation type="submission" date="2017-04" db="EMBL/GenBank/DDBJ databases">
        <title>Function of individual gut microbiota members based on whole genome sequencing of pure cultures obtained from chicken caecum.</title>
        <authorList>
            <person name="Medvecky M."/>
            <person name="Cejkova D."/>
            <person name="Polansky O."/>
            <person name="Karasova D."/>
            <person name="Kubasova T."/>
            <person name="Cizek A."/>
            <person name="Rychlik I."/>
        </authorList>
    </citation>
    <scope>NUCLEOTIDE SEQUENCE [LARGE SCALE GENOMIC DNA]</scope>
    <source>
        <strain evidence="5">An70</strain>
    </source>
</reference>
<evidence type="ECO:0000256" key="2">
    <source>
        <dbReference type="RuleBase" id="RU362039"/>
    </source>
</evidence>
<evidence type="ECO:0000313" key="5">
    <source>
        <dbReference type="Proteomes" id="UP000196560"/>
    </source>
</evidence>
<dbReference type="GO" id="GO:0016787">
    <property type="term" value="F:hydrolase activity"/>
    <property type="evidence" value="ECO:0007669"/>
    <property type="project" value="UniProtKB-UniRule"/>
</dbReference>
<dbReference type="SUPFAM" id="SSF56300">
    <property type="entry name" value="Metallo-dependent phosphatases"/>
    <property type="match status" value="1"/>
</dbReference>
<feature type="domain" description="Calcineurin-like phosphoesterase" evidence="3">
    <location>
        <begin position="16"/>
        <end position="149"/>
    </location>
</feature>
<evidence type="ECO:0000259" key="3">
    <source>
        <dbReference type="Pfam" id="PF12850"/>
    </source>
</evidence>
<dbReference type="InterPro" id="IPR024654">
    <property type="entry name" value="Calcineurin-like_PHP_lpxH"/>
</dbReference>
<dbReference type="EC" id="3.1.4.-" evidence="2"/>
<dbReference type="STRING" id="1118060.GCA_000311845_01423"/>
<keyword evidence="5" id="KW-1185">Reference proteome</keyword>
<evidence type="ECO:0000256" key="1">
    <source>
        <dbReference type="ARBA" id="ARBA00008950"/>
    </source>
</evidence>
<name>A0A1Y3U2X3_9ACTN</name>
<dbReference type="InterPro" id="IPR029052">
    <property type="entry name" value="Metallo-depent_PP-like"/>
</dbReference>
<dbReference type="NCBIfam" id="TIGR00040">
    <property type="entry name" value="yfcE"/>
    <property type="match status" value="1"/>
</dbReference>
<keyword evidence="2" id="KW-0479">Metal-binding</keyword>
<proteinExistence type="inferred from homology"/>
<dbReference type="PANTHER" id="PTHR11124">
    <property type="entry name" value="VACUOLAR SORTING PROTEIN VPS29"/>
    <property type="match status" value="1"/>
</dbReference>
<accession>A0A1Y3U2X3</accession>
<dbReference type="GO" id="GO:0046872">
    <property type="term" value="F:metal ion binding"/>
    <property type="evidence" value="ECO:0007669"/>
    <property type="project" value="UniProtKB-KW"/>
</dbReference>
<protein>
    <recommendedName>
        <fullName evidence="2">Phosphoesterase</fullName>
        <ecNumber evidence="2">3.1.4.-</ecNumber>
    </recommendedName>
</protein>
<dbReference type="EMBL" id="NFHO01000005">
    <property type="protein sequence ID" value="OUN43134.1"/>
    <property type="molecule type" value="Genomic_DNA"/>
</dbReference>
<dbReference type="Gene3D" id="3.60.21.10">
    <property type="match status" value="1"/>
</dbReference>
<dbReference type="eggNOG" id="COG0622">
    <property type="taxonomic scope" value="Bacteria"/>
</dbReference>
<gene>
    <name evidence="4" type="ORF">B5G21_05260</name>
</gene>
<dbReference type="AlphaFoldDB" id="A0A1Y3U2X3"/>
<dbReference type="Proteomes" id="UP000196560">
    <property type="component" value="Unassembled WGS sequence"/>
</dbReference>
<dbReference type="InterPro" id="IPR000979">
    <property type="entry name" value="Phosphodiesterase_MJ0936/Vps29"/>
</dbReference>
<evidence type="ECO:0000313" key="4">
    <source>
        <dbReference type="EMBL" id="OUN43134.1"/>
    </source>
</evidence>
<comment type="similarity">
    <text evidence="1 2">Belongs to the metallophosphoesterase superfamily. YfcE family.</text>
</comment>
<comment type="caution">
    <text evidence="4">The sequence shown here is derived from an EMBL/GenBank/DDBJ whole genome shotgun (WGS) entry which is preliminary data.</text>
</comment>
<comment type="cofactor">
    <cofactor evidence="2">
        <name>a divalent metal cation</name>
        <dbReference type="ChEBI" id="CHEBI:60240"/>
    </cofactor>
</comment>
<organism evidence="4 5">
    <name type="scientific">Enorma massiliensis</name>
    <dbReference type="NCBI Taxonomy" id="1472761"/>
    <lineage>
        <taxon>Bacteria</taxon>
        <taxon>Bacillati</taxon>
        <taxon>Actinomycetota</taxon>
        <taxon>Coriobacteriia</taxon>
        <taxon>Coriobacteriales</taxon>
        <taxon>Coriobacteriaceae</taxon>
        <taxon>Enorma</taxon>
    </lineage>
</organism>